<evidence type="ECO:0000313" key="3">
    <source>
        <dbReference type="EMBL" id="TPX59442.1"/>
    </source>
</evidence>
<dbReference type="AlphaFoldDB" id="A0A507E6D5"/>
<reference evidence="3 4" key="1">
    <citation type="journal article" date="2019" name="Sci. Rep.">
        <title>Comparative genomics of chytrid fungi reveal insights into the obligate biotrophic and pathogenic lifestyle of Synchytrium endobioticum.</title>
        <authorList>
            <person name="van de Vossenberg B.T.L.H."/>
            <person name="Warris S."/>
            <person name="Nguyen H.D.T."/>
            <person name="van Gent-Pelzer M.P.E."/>
            <person name="Joly D.L."/>
            <person name="van de Geest H.C."/>
            <person name="Bonants P.J.M."/>
            <person name="Smith D.S."/>
            <person name="Levesque C.A."/>
            <person name="van der Lee T.A.J."/>
        </authorList>
    </citation>
    <scope>NUCLEOTIDE SEQUENCE [LARGE SCALE GENOMIC DNA]</scope>
    <source>
        <strain evidence="3 4">CBS 809.83</strain>
    </source>
</reference>
<evidence type="ECO:0000256" key="1">
    <source>
        <dbReference type="ARBA" id="ARBA00009242"/>
    </source>
</evidence>
<name>A0A507E6D5_9FUNG</name>
<dbReference type="InterPro" id="IPR008979">
    <property type="entry name" value="Galactose-bd-like_sf"/>
</dbReference>
<organism evidence="3 4">
    <name type="scientific">Powellomyces hirtus</name>
    <dbReference type="NCBI Taxonomy" id="109895"/>
    <lineage>
        <taxon>Eukaryota</taxon>
        <taxon>Fungi</taxon>
        <taxon>Fungi incertae sedis</taxon>
        <taxon>Chytridiomycota</taxon>
        <taxon>Chytridiomycota incertae sedis</taxon>
        <taxon>Chytridiomycetes</taxon>
        <taxon>Spizellomycetales</taxon>
        <taxon>Powellomycetaceae</taxon>
        <taxon>Powellomyces</taxon>
    </lineage>
</organism>
<feature type="domain" description="Allantoicase" evidence="2">
    <location>
        <begin position="57"/>
        <end position="101"/>
    </location>
</feature>
<comment type="similarity">
    <text evidence="1">Belongs to the allantoicase family.</text>
</comment>
<dbReference type="PANTHER" id="PTHR12045">
    <property type="entry name" value="ALLANTOICASE"/>
    <property type="match status" value="1"/>
</dbReference>
<dbReference type="EMBL" id="QEAQ01000025">
    <property type="protein sequence ID" value="TPX59442.1"/>
    <property type="molecule type" value="Genomic_DNA"/>
</dbReference>
<dbReference type="GO" id="GO:0000256">
    <property type="term" value="P:allantoin catabolic process"/>
    <property type="evidence" value="ECO:0007669"/>
    <property type="project" value="InterPro"/>
</dbReference>
<dbReference type="Proteomes" id="UP000318582">
    <property type="component" value="Unassembled WGS sequence"/>
</dbReference>
<keyword evidence="4" id="KW-1185">Reference proteome</keyword>
<dbReference type="InterPro" id="IPR015908">
    <property type="entry name" value="Allantoicase_dom"/>
</dbReference>
<protein>
    <submittedName>
        <fullName evidence="3">Allantoicase</fullName>
    </submittedName>
</protein>
<gene>
    <name evidence="3" type="primary">DAL2</name>
    <name evidence="3" type="ORF">PhCBS80983_g02463</name>
</gene>
<dbReference type="GO" id="GO:0004037">
    <property type="term" value="F:allantoicase activity"/>
    <property type="evidence" value="ECO:0007669"/>
    <property type="project" value="InterPro"/>
</dbReference>
<dbReference type="Gene3D" id="2.60.120.260">
    <property type="entry name" value="Galactose-binding domain-like"/>
    <property type="match status" value="2"/>
</dbReference>
<evidence type="ECO:0000313" key="4">
    <source>
        <dbReference type="Proteomes" id="UP000318582"/>
    </source>
</evidence>
<accession>A0A507E6D5</accession>
<dbReference type="STRING" id="109895.A0A507E6D5"/>
<evidence type="ECO:0000259" key="2">
    <source>
        <dbReference type="Pfam" id="PF03561"/>
    </source>
</evidence>
<sequence>MVVLLGSEHSGWLARIGPAFLLAKSSIWRTLRTGAMAMNSGEHYKAVQIDITSYISKDWAILELGHSGKVSEIKIDTHHFEGNFLESAINEGANIASSDSKLAETNSDKVTHVRVTMFPDGGISRSSWIGANPLMPIHFHVYKLLFGQEDLFTTFIRDLTFLSPLMDEDT</sequence>
<comment type="caution">
    <text evidence="3">The sequence shown here is derived from an EMBL/GenBank/DDBJ whole genome shotgun (WGS) entry which is preliminary data.</text>
</comment>
<dbReference type="PANTHER" id="PTHR12045:SF3">
    <property type="entry name" value="INACTIVE ALLANTOICASE-RELATED"/>
    <property type="match status" value="1"/>
</dbReference>
<dbReference type="InterPro" id="IPR005164">
    <property type="entry name" value="Allantoicase"/>
</dbReference>
<dbReference type="SUPFAM" id="SSF49785">
    <property type="entry name" value="Galactose-binding domain-like"/>
    <property type="match status" value="1"/>
</dbReference>
<dbReference type="Pfam" id="PF03561">
    <property type="entry name" value="Allantoicase"/>
    <property type="match status" value="1"/>
</dbReference>
<proteinExistence type="inferred from homology"/>